<protein>
    <recommendedName>
        <fullName evidence="3">isochorismate synthase</fullName>
        <ecNumber evidence="3">5.4.4.2</ecNumber>
    </recommendedName>
    <alternativeName>
        <fullName evidence="5">Isochorismate mutase</fullName>
    </alternativeName>
</protein>
<dbReference type="AlphaFoldDB" id="A0A1G7HLA0"/>
<keyword evidence="4" id="KW-0413">Isomerase</keyword>
<evidence type="ECO:0000313" key="8">
    <source>
        <dbReference type="Proteomes" id="UP000199321"/>
    </source>
</evidence>
<evidence type="ECO:0000256" key="1">
    <source>
        <dbReference type="ARBA" id="ARBA00000799"/>
    </source>
</evidence>
<dbReference type="PANTHER" id="PTHR42839">
    <property type="entry name" value="ISOCHORISMATE SYNTHASE ENTC"/>
    <property type="match status" value="1"/>
</dbReference>
<dbReference type="Pfam" id="PF00425">
    <property type="entry name" value="Chorismate_bind"/>
    <property type="match status" value="1"/>
</dbReference>
<name>A0A1G7HLA0_9FLAO</name>
<dbReference type="NCBIfam" id="TIGR00543">
    <property type="entry name" value="isochor_syn"/>
    <property type="match status" value="1"/>
</dbReference>
<evidence type="ECO:0000256" key="5">
    <source>
        <dbReference type="ARBA" id="ARBA00041564"/>
    </source>
</evidence>
<keyword evidence="8" id="KW-1185">Reference proteome</keyword>
<dbReference type="STRING" id="227084.SAMN05421855_104140"/>
<dbReference type="EC" id="5.4.4.2" evidence="3"/>
<dbReference type="PANTHER" id="PTHR42839:SF2">
    <property type="entry name" value="ISOCHORISMATE SYNTHASE ENTC"/>
    <property type="match status" value="1"/>
</dbReference>
<feature type="domain" description="Chorismate-utilising enzyme C-terminal" evidence="6">
    <location>
        <begin position="100"/>
        <end position="343"/>
    </location>
</feature>
<sequence length="355" mass="39910">MEYSAMLEKIKSQYDSKIPFSIYSLPDSDTITCYFQIKNEIMEGNCFLEQDMLFAPFDSEKPLYCIPANKAEVVSIPFPKNSITQQEVSIDEKEEDLIKHLKLVKAARDAIKNKKANKIVVSRKKDIVIQPLDFSILLNRLFNLFSNTYRYLWYHPDTGLWCGATPETLVKTEGLSFTTMALAGTQKVNSKRPPDWTSKEITEQQYVTDAITTSLQRVTSVVKISKTYTQLAGSLAHLRTDISGVLKNGKATLATISNALHPTPAVCGTPTKFAKSFIAFNEGYDREFYTGFTGPINPGSGDSQLFVNLRCLKIEETTATLYVGGGITIDSEPEKEWEETKNKMQTMLQVLQPFL</sequence>
<dbReference type="OrthoDB" id="9806579at2"/>
<dbReference type="GO" id="GO:0008909">
    <property type="term" value="F:isochorismate synthase activity"/>
    <property type="evidence" value="ECO:0007669"/>
    <property type="project" value="UniProtKB-EC"/>
</dbReference>
<evidence type="ECO:0000256" key="4">
    <source>
        <dbReference type="ARBA" id="ARBA00023235"/>
    </source>
</evidence>
<accession>A0A1G7HLA0</accession>
<reference evidence="7 8" key="1">
    <citation type="submission" date="2016-10" db="EMBL/GenBank/DDBJ databases">
        <authorList>
            <person name="de Groot N.N."/>
        </authorList>
    </citation>
    <scope>NUCLEOTIDE SEQUENCE [LARGE SCALE GENOMIC DNA]</scope>
    <source>
        <strain evidence="7 8">DSM 16195</strain>
    </source>
</reference>
<evidence type="ECO:0000256" key="2">
    <source>
        <dbReference type="ARBA" id="ARBA00005297"/>
    </source>
</evidence>
<dbReference type="EMBL" id="FNBA01000004">
    <property type="protein sequence ID" value="SDF00769.1"/>
    <property type="molecule type" value="Genomic_DNA"/>
</dbReference>
<dbReference type="Proteomes" id="UP000199321">
    <property type="component" value="Unassembled WGS sequence"/>
</dbReference>
<gene>
    <name evidence="7" type="ORF">SAMN05421855_104140</name>
</gene>
<dbReference type="Gene3D" id="3.60.120.10">
    <property type="entry name" value="Anthranilate synthase"/>
    <property type="match status" value="1"/>
</dbReference>
<dbReference type="SUPFAM" id="SSF56322">
    <property type="entry name" value="ADC synthase"/>
    <property type="match status" value="1"/>
</dbReference>
<evidence type="ECO:0000259" key="6">
    <source>
        <dbReference type="Pfam" id="PF00425"/>
    </source>
</evidence>
<dbReference type="InterPro" id="IPR005801">
    <property type="entry name" value="ADC_synthase"/>
</dbReference>
<dbReference type="InterPro" id="IPR004561">
    <property type="entry name" value="IsoChor_synthase"/>
</dbReference>
<proteinExistence type="inferred from homology"/>
<evidence type="ECO:0000313" key="7">
    <source>
        <dbReference type="EMBL" id="SDF00769.1"/>
    </source>
</evidence>
<comment type="similarity">
    <text evidence="2">Belongs to the isochorismate synthase family.</text>
</comment>
<organism evidence="7 8">
    <name type="scientific">Ulvibacter litoralis</name>
    <dbReference type="NCBI Taxonomy" id="227084"/>
    <lineage>
        <taxon>Bacteria</taxon>
        <taxon>Pseudomonadati</taxon>
        <taxon>Bacteroidota</taxon>
        <taxon>Flavobacteriia</taxon>
        <taxon>Flavobacteriales</taxon>
        <taxon>Flavobacteriaceae</taxon>
        <taxon>Ulvibacter</taxon>
    </lineage>
</organism>
<comment type="catalytic activity">
    <reaction evidence="1">
        <text>chorismate = isochorismate</text>
        <dbReference type="Rhea" id="RHEA:18985"/>
        <dbReference type="ChEBI" id="CHEBI:29748"/>
        <dbReference type="ChEBI" id="CHEBI:29780"/>
        <dbReference type="EC" id="5.4.4.2"/>
    </reaction>
</comment>
<dbReference type="InterPro" id="IPR015890">
    <property type="entry name" value="Chorismate_C"/>
</dbReference>
<evidence type="ECO:0000256" key="3">
    <source>
        <dbReference type="ARBA" id="ARBA00012824"/>
    </source>
</evidence>
<dbReference type="RefSeq" id="WP_093144798.1">
    <property type="nucleotide sequence ID" value="NZ_BMWO01000004.1"/>
</dbReference>